<evidence type="ECO:0000256" key="4">
    <source>
        <dbReference type="ARBA" id="ARBA00023163"/>
    </source>
</evidence>
<feature type="domain" description="TF-B3" evidence="7">
    <location>
        <begin position="124"/>
        <end position="204"/>
    </location>
</feature>
<dbReference type="OrthoDB" id="682475at2759"/>
<dbReference type="InterPro" id="IPR044835">
    <property type="entry name" value="ARF_plant"/>
</dbReference>
<dbReference type="EnsemblPlants" id="PNT74313">
    <property type="protein sequence ID" value="PNT74313"/>
    <property type="gene ID" value="BRADI_1g12477v3"/>
</dbReference>
<dbReference type="Pfam" id="PF02362">
    <property type="entry name" value="B3"/>
    <property type="match status" value="1"/>
</dbReference>
<dbReference type="Gramene" id="PNT74313">
    <property type="protein sequence ID" value="PNT74313"/>
    <property type="gene ID" value="BRADI_1g12477v3"/>
</dbReference>
<comment type="subcellular location">
    <subcellularLocation>
        <location evidence="1">Nucleus</location>
    </subcellularLocation>
</comment>
<reference evidence="8" key="2">
    <citation type="submission" date="2017-06" db="EMBL/GenBank/DDBJ databases">
        <title>WGS assembly of Brachypodium distachyon.</title>
        <authorList>
            <consortium name="The International Brachypodium Initiative"/>
            <person name="Lucas S."/>
            <person name="Harmon-Smith M."/>
            <person name="Lail K."/>
            <person name="Tice H."/>
            <person name="Grimwood J."/>
            <person name="Bruce D."/>
            <person name="Barry K."/>
            <person name="Shu S."/>
            <person name="Lindquist E."/>
            <person name="Wang M."/>
            <person name="Pitluck S."/>
            <person name="Vogel J.P."/>
            <person name="Garvin D.F."/>
            <person name="Mockler T.C."/>
            <person name="Schmutz J."/>
            <person name="Rokhsar D."/>
            <person name="Bevan M.W."/>
        </authorList>
    </citation>
    <scope>NUCLEOTIDE SEQUENCE</scope>
    <source>
        <strain evidence="8">Bd21</strain>
    </source>
</reference>
<keyword evidence="10" id="KW-1185">Reference proteome</keyword>
<keyword evidence="2" id="KW-0805">Transcription regulation</keyword>
<dbReference type="InterPro" id="IPR003340">
    <property type="entry name" value="B3_DNA-bd"/>
</dbReference>
<reference evidence="9" key="3">
    <citation type="submission" date="2018-08" db="UniProtKB">
        <authorList>
            <consortium name="EnsemblPlants"/>
        </authorList>
    </citation>
    <scope>IDENTIFICATION</scope>
    <source>
        <strain evidence="9">cv. Bd21</strain>
    </source>
</reference>
<dbReference type="RefSeq" id="XP_010229512.1">
    <property type="nucleotide sequence ID" value="XM_010231210.2"/>
</dbReference>
<feature type="compositionally biased region" description="Basic and acidic residues" evidence="6">
    <location>
        <begin position="446"/>
        <end position="462"/>
    </location>
</feature>
<keyword evidence="5" id="KW-0539">Nucleus</keyword>
<evidence type="ECO:0000313" key="10">
    <source>
        <dbReference type="Proteomes" id="UP000008810"/>
    </source>
</evidence>
<dbReference type="EMBL" id="CM000880">
    <property type="protein sequence ID" value="PNT74313.1"/>
    <property type="molecule type" value="Genomic_DNA"/>
</dbReference>
<dbReference type="GO" id="GO:0006355">
    <property type="term" value="P:regulation of DNA-templated transcription"/>
    <property type="evidence" value="ECO:0000318"/>
    <property type="project" value="GO_Central"/>
</dbReference>
<dbReference type="SUPFAM" id="SSF101936">
    <property type="entry name" value="DNA-binding pseudobarrel domain"/>
    <property type="match status" value="1"/>
</dbReference>
<dbReference type="CDD" id="cd10017">
    <property type="entry name" value="B3_DNA"/>
    <property type="match status" value="1"/>
</dbReference>
<dbReference type="PANTHER" id="PTHR31384:SF94">
    <property type="entry name" value="AUXIN RESPONSE FACTOR 17"/>
    <property type="match status" value="1"/>
</dbReference>
<evidence type="ECO:0000256" key="5">
    <source>
        <dbReference type="ARBA" id="ARBA00023242"/>
    </source>
</evidence>
<dbReference type="GeneID" id="104581984"/>
<organism evidence="8">
    <name type="scientific">Brachypodium distachyon</name>
    <name type="common">Purple false brome</name>
    <name type="synonym">Trachynia distachya</name>
    <dbReference type="NCBI Taxonomy" id="15368"/>
    <lineage>
        <taxon>Eukaryota</taxon>
        <taxon>Viridiplantae</taxon>
        <taxon>Streptophyta</taxon>
        <taxon>Embryophyta</taxon>
        <taxon>Tracheophyta</taxon>
        <taxon>Spermatophyta</taxon>
        <taxon>Magnoliopsida</taxon>
        <taxon>Liliopsida</taxon>
        <taxon>Poales</taxon>
        <taxon>Poaceae</taxon>
        <taxon>BOP clade</taxon>
        <taxon>Pooideae</taxon>
        <taxon>Stipodae</taxon>
        <taxon>Brachypodieae</taxon>
        <taxon>Brachypodium</taxon>
    </lineage>
</organism>
<evidence type="ECO:0000313" key="8">
    <source>
        <dbReference type="EMBL" id="PNT74313.1"/>
    </source>
</evidence>
<keyword evidence="4" id="KW-0804">Transcription</keyword>
<name>A0A2K2DJ58_BRADI</name>
<dbReference type="AlphaFoldDB" id="A0A2K2DJ58"/>
<feature type="compositionally biased region" description="Basic and acidic residues" evidence="6">
    <location>
        <begin position="344"/>
        <end position="354"/>
    </location>
</feature>
<dbReference type="Gene3D" id="2.40.330.10">
    <property type="entry name" value="DNA-binding pseudobarrel domain"/>
    <property type="match status" value="1"/>
</dbReference>
<protein>
    <recommendedName>
        <fullName evidence="7">TF-B3 domain-containing protein</fullName>
    </recommendedName>
</protein>
<dbReference type="PANTHER" id="PTHR31384">
    <property type="entry name" value="AUXIN RESPONSE FACTOR 4-RELATED"/>
    <property type="match status" value="1"/>
</dbReference>
<dbReference type="KEGG" id="bdi:104581984"/>
<dbReference type="GO" id="GO:0000976">
    <property type="term" value="F:transcription cis-regulatory region binding"/>
    <property type="evidence" value="ECO:0000318"/>
    <property type="project" value="GO_Central"/>
</dbReference>
<sequence>MAQPPPPRPELEREVWLACAGPYARLPDTGSRVYYFPRGHADQCLGAGHPFVPVVTKDAAFPCTVSAVELFYHADTDDPYAIITLLPNDGQGQAQAQPSDHQINPTDDSKSAAYFVKQLPYDEAFVVPKACAESLHLSFNHNKEKQTLDLLDVHRRELQFGLSGDGRLTTGWDQYLRDKELNHMDAVVFIRSANGQLIIGWRRGTLCRYHASEQIQDVKKASTAARVAGGPFRVTYYPRQGWDFVRPREEVDAANARNIDWRPGMKVRMVCPVDDHELESSRAQRRNSYEGIVAAVKNKYSTWCKLEINWQISWWSPSPESKVPAWRVELQRDPSPTNKRKMSQSHDFDADHPSSKSNVPCQMPGATTAQYMAGSPIAAGVQGGRQVSIPDALSSSCTPTSETLFGEEIAPTSGVPTQNIASSSIARSIRLFSVKMASGVAPVDATPKDDSPAKNPPAKDDDQNPDESA</sequence>
<accession>A0A2K2DJ58</accession>
<keyword evidence="3" id="KW-0238">DNA-binding</keyword>
<gene>
    <name evidence="9" type="primary">LOC104581984</name>
    <name evidence="8" type="ORF">BRADI_1g12477v3</name>
</gene>
<evidence type="ECO:0000256" key="6">
    <source>
        <dbReference type="SAM" id="MobiDB-lite"/>
    </source>
</evidence>
<feature type="region of interest" description="Disordered" evidence="6">
    <location>
        <begin position="333"/>
        <end position="359"/>
    </location>
</feature>
<evidence type="ECO:0000256" key="3">
    <source>
        <dbReference type="ARBA" id="ARBA00023125"/>
    </source>
</evidence>
<reference evidence="8 9" key="1">
    <citation type="journal article" date="2010" name="Nature">
        <title>Genome sequencing and analysis of the model grass Brachypodium distachyon.</title>
        <authorList>
            <consortium name="International Brachypodium Initiative"/>
        </authorList>
    </citation>
    <scope>NUCLEOTIDE SEQUENCE [LARGE SCALE GENOMIC DNA]</scope>
    <source>
        <strain evidence="8">Bd21</strain>
        <strain evidence="9">cv. Bd21</strain>
    </source>
</reference>
<feature type="region of interest" description="Disordered" evidence="6">
    <location>
        <begin position="440"/>
        <end position="469"/>
    </location>
</feature>
<proteinExistence type="predicted"/>
<evidence type="ECO:0000256" key="1">
    <source>
        <dbReference type="ARBA" id="ARBA00004123"/>
    </source>
</evidence>
<evidence type="ECO:0000256" key="2">
    <source>
        <dbReference type="ARBA" id="ARBA00023015"/>
    </source>
</evidence>
<evidence type="ECO:0000313" key="9">
    <source>
        <dbReference type="EnsemblPlants" id="PNT74313"/>
    </source>
</evidence>
<dbReference type="GO" id="GO:0009725">
    <property type="term" value="P:response to hormone"/>
    <property type="evidence" value="ECO:0007669"/>
    <property type="project" value="InterPro"/>
</dbReference>
<dbReference type="STRING" id="15368.A0A2K2DJ58"/>
<dbReference type="Proteomes" id="UP000008810">
    <property type="component" value="Chromosome 1"/>
</dbReference>
<dbReference type="GO" id="GO:0005634">
    <property type="term" value="C:nucleus"/>
    <property type="evidence" value="ECO:0000318"/>
    <property type="project" value="GO_Central"/>
</dbReference>
<evidence type="ECO:0000259" key="7">
    <source>
        <dbReference type="Pfam" id="PF02362"/>
    </source>
</evidence>
<dbReference type="InterPro" id="IPR015300">
    <property type="entry name" value="DNA-bd_pseudobarrel_sf"/>
</dbReference>